<dbReference type="AlphaFoldDB" id="A0AAI9FY68"/>
<comment type="caution">
    <text evidence="1">The sequence shown here is derived from an EMBL/GenBank/DDBJ whole genome shotgun (WGS) entry which is preliminary data.</text>
</comment>
<accession>A0AAI9FY68</accession>
<dbReference type="Proteomes" id="UP001214521">
    <property type="component" value="Unassembled WGS sequence"/>
</dbReference>
<evidence type="ECO:0000313" key="2">
    <source>
        <dbReference type="Proteomes" id="UP001214521"/>
    </source>
</evidence>
<gene>
    <name evidence="1" type="ORF">QEK83_000108</name>
</gene>
<name>A0AAI9FY68_STEMA</name>
<reference evidence="1" key="1">
    <citation type="submission" date="2022-07" db="EMBL/GenBank/DDBJ databases">
        <authorList>
            <consortium name="Clinical and Environmental Microbiology Branch: Whole genome sequencing antimicrobial resistance pathogens in the healthcare setting"/>
        </authorList>
    </citation>
    <scope>NUCLEOTIDE SEQUENCE</scope>
    <source>
        <strain evidence="1">Stenotrophomonas_maltophilia_2021CK-00905</strain>
    </source>
</reference>
<proteinExistence type="predicted"/>
<sequence>MSIAELSSKFKEIIERDTGVAQREMQSASRMINSGELTQDDVLSRDNLVERYVWLIHQSRNILSAWSNSGDMQPVLNQDAGIIGMVDPRHGNIVAFTMRHSELAEIEIDVPENGKYAVIAYEDLSVCLYETYKDYRAKWNAEYGGTSSVSDDVPSTPEELISKLSEFKRLLQGLEDEDDGNHVVSFMERMKASGDSYKRPNTMTEARAQAGSIFKDSTDPMLGAVVKGIYQSRHVDIDPNDLRRCAIAAICAGRDLLYKQNGRALDESNPFSNVTASISPEGIIHSFAVNNHVVFFGDEPMEEDDRLAFDLDYVPLSIHYIDARTRSVQEITHEGEQATKRQDSPSLLDLINNIGHEQLDVVANNLAVIDGIANEQLPQALELALSVAKIRFRGAQLDTINAYIRVRYAMRLSGERDWSVAPSGRVVAGTKTAIILNCDDGVSHICSGDDLCIPSIDQIFFVGKDSVSRFLRS</sequence>
<protein>
    <submittedName>
        <fullName evidence="1">Uncharacterized protein</fullName>
    </submittedName>
</protein>
<evidence type="ECO:0000313" key="1">
    <source>
        <dbReference type="EMBL" id="EKT4439515.1"/>
    </source>
</evidence>
<organism evidence="1 2">
    <name type="scientific">Stenotrophomonas maltophilia</name>
    <name type="common">Pseudomonas maltophilia</name>
    <name type="synonym">Xanthomonas maltophilia</name>
    <dbReference type="NCBI Taxonomy" id="40324"/>
    <lineage>
        <taxon>Bacteria</taxon>
        <taxon>Pseudomonadati</taxon>
        <taxon>Pseudomonadota</taxon>
        <taxon>Gammaproteobacteria</taxon>
        <taxon>Lysobacterales</taxon>
        <taxon>Lysobacteraceae</taxon>
        <taxon>Stenotrophomonas</taxon>
        <taxon>Stenotrophomonas maltophilia group</taxon>
    </lineage>
</organism>
<dbReference type="EMBL" id="ABLOMU010000001">
    <property type="protein sequence ID" value="EKT4439515.1"/>
    <property type="molecule type" value="Genomic_DNA"/>
</dbReference>